<comment type="caution">
    <text evidence="1">The sequence shown here is derived from an EMBL/GenBank/DDBJ whole genome shotgun (WGS) entry which is preliminary data.</text>
</comment>
<sequence>MPVRKKLEELESQKTLNEERYHEDFNKAYEFLLEKFTLDRHPTLRIWRNRNPVNIAEVPQCLANIRHVKRLEITEPSYVYFLLMGEEIVYVGQTTSPWPARILQHLKSGDKEFDDVWYLEVDRPSVSRVETEFIRKFQPKYNRAKVGNVHRER</sequence>
<proteinExistence type="predicted"/>
<dbReference type="EMBL" id="JAJNBZ010000030">
    <property type="protein sequence ID" value="MCE5172520.1"/>
    <property type="molecule type" value="Genomic_DNA"/>
</dbReference>
<dbReference type="Proteomes" id="UP001199916">
    <property type="component" value="Unassembled WGS sequence"/>
</dbReference>
<evidence type="ECO:0008006" key="3">
    <source>
        <dbReference type="Google" id="ProtNLM"/>
    </source>
</evidence>
<keyword evidence="2" id="KW-1185">Reference proteome</keyword>
<accession>A0ABS8YKX4</accession>
<evidence type="ECO:0000313" key="1">
    <source>
        <dbReference type="EMBL" id="MCE5172520.1"/>
    </source>
</evidence>
<reference evidence="1 2" key="1">
    <citation type="submission" date="2021-11" db="EMBL/GenBank/DDBJ databases">
        <title>Draft genome sequence of Paenibacillus profundus YoMME, a new Gram-positive bacteria with exoelectrogenic properties.</title>
        <authorList>
            <person name="Hubenova Y."/>
            <person name="Hubenova E."/>
            <person name="Manasiev Y."/>
            <person name="Peykov S."/>
            <person name="Mitov M."/>
        </authorList>
    </citation>
    <scope>NUCLEOTIDE SEQUENCE [LARGE SCALE GENOMIC DNA]</scope>
    <source>
        <strain evidence="1 2">YoMME</strain>
    </source>
</reference>
<evidence type="ECO:0000313" key="2">
    <source>
        <dbReference type="Proteomes" id="UP001199916"/>
    </source>
</evidence>
<name>A0ABS8YKX4_9BACL</name>
<gene>
    <name evidence="1" type="ORF">LQV63_24915</name>
</gene>
<protein>
    <recommendedName>
        <fullName evidence="3">GIY-YIG domain-containing protein</fullName>
    </recommendedName>
</protein>
<dbReference type="RefSeq" id="WP_233698666.1">
    <property type="nucleotide sequence ID" value="NZ_JAJNBZ010000030.1"/>
</dbReference>
<organism evidence="1 2">
    <name type="scientific">Paenibacillus profundus</name>
    <dbReference type="NCBI Taxonomy" id="1173085"/>
    <lineage>
        <taxon>Bacteria</taxon>
        <taxon>Bacillati</taxon>
        <taxon>Bacillota</taxon>
        <taxon>Bacilli</taxon>
        <taxon>Bacillales</taxon>
        <taxon>Paenibacillaceae</taxon>
        <taxon>Paenibacillus</taxon>
    </lineage>
</organism>